<dbReference type="RefSeq" id="WP_245962650.1">
    <property type="nucleotide sequence ID" value="NZ_REFJ01000005.1"/>
</dbReference>
<name>A0A3M0AHK7_9GAMM</name>
<dbReference type="Pfam" id="PF04315">
    <property type="entry name" value="EpmC"/>
    <property type="match status" value="1"/>
</dbReference>
<reference evidence="1 2" key="1">
    <citation type="submission" date="2018-10" db="EMBL/GenBank/DDBJ databases">
        <title>Genomic Encyclopedia of Type Strains, Phase IV (KMG-IV): sequencing the most valuable type-strain genomes for metagenomic binning, comparative biology and taxonomic classification.</title>
        <authorList>
            <person name="Goeker M."/>
        </authorList>
    </citation>
    <scope>NUCLEOTIDE SEQUENCE [LARGE SCALE GENOMIC DNA]</scope>
    <source>
        <strain evidence="1 2">DSM 25080</strain>
    </source>
</reference>
<dbReference type="Proteomes" id="UP000267187">
    <property type="component" value="Unassembled WGS sequence"/>
</dbReference>
<sequence>MSLDNRLSLSALPSRVDLRICEVFAAVFGADYQTELRGGADEPIYLPVSEGTPARIVYRLDYERSALHEVAHWCIAGEQRRRQEDYGYWYAPDGRSSEQQAQFVAVEAKPQAVEWYLSLAAGLNFAVSVDNLDQPTDPTALKEAVFAQFVRYAEAGFPPRAQRFAEALAESLGGQVIGLATLPSYTELN</sequence>
<comment type="caution">
    <text evidence="1">The sequence shown here is derived from an EMBL/GenBank/DDBJ whole genome shotgun (WGS) entry which is preliminary data.</text>
</comment>
<dbReference type="AlphaFoldDB" id="A0A3M0AHK7"/>
<organism evidence="1 2">
    <name type="scientific">Umboniibacter marinipuniceus</name>
    <dbReference type="NCBI Taxonomy" id="569599"/>
    <lineage>
        <taxon>Bacteria</taxon>
        <taxon>Pseudomonadati</taxon>
        <taxon>Pseudomonadota</taxon>
        <taxon>Gammaproteobacteria</taxon>
        <taxon>Cellvibrionales</taxon>
        <taxon>Cellvibrionaceae</taxon>
        <taxon>Umboniibacter</taxon>
    </lineage>
</organism>
<proteinExistence type="predicted"/>
<dbReference type="InterPro" id="IPR007411">
    <property type="entry name" value="EpmC"/>
</dbReference>
<evidence type="ECO:0000313" key="2">
    <source>
        <dbReference type="Proteomes" id="UP000267187"/>
    </source>
</evidence>
<keyword evidence="2" id="KW-1185">Reference proteome</keyword>
<gene>
    <name evidence="1" type="ORF">DFR27_2043</name>
</gene>
<accession>A0A3M0AHK7</accession>
<protein>
    <recommendedName>
        <fullName evidence="3">Elongation factor P hydroxylase</fullName>
    </recommendedName>
</protein>
<evidence type="ECO:0008006" key="3">
    <source>
        <dbReference type="Google" id="ProtNLM"/>
    </source>
</evidence>
<evidence type="ECO:0000313" key="1">
    <source>
        <dbReference type="EMBL" id="RMA78712.1"/>
    </source>
</evidence>
<dbReference type="EMBL" id="REFJ01000005">
    <property type="protein sequence ID" value="RMA78712.1"/>
    <property type="molecule type" value="Genomic_DNA"/>
</dbReference>